<evidence type="ECO:0000313" key="3">
    <source>
        <dbReference type="Proteomes" id="UP000244089"/>
    </source>
</evidence>
<dbReference type="GO" id="GO:0005829">
    <property type="term" value="C:cytosol"/>
    <property type="evidence" value="ECO:0007669"/>
    <property type="project" value="TreeGrafter"/>
</dbReference>
<dbReference type="InterPro" id="IPR006175">
    <property type="entry name" value="YjgF/YER057c/UK114"/>
</dbReference>
<comment type="similarity">
    <text evidence="1">Belongs to the RutC family.</text>
</comment>
<proteinExistence type="inferred from homology"/>
<dbReference type="PROSITE" id="PS01094">
    <property type="entry name" value="UPF0076"/>
    <property type="match status" value="1"/>
</dbReference>
<protein>
    <submittedName>
        <fullName evidence="2">2-iminobutanoate/2-iminopropanoate deaminase</fullName>
    </submittedName>
</protein>
<dbReference type="SUPFAM" id="SSF55298">
    <property type="entry name" value="YjgF-like"/>
    <property type="match status" value="1"/>
</dbReference>
<dbReference type="FunFam" id="3.30.1330.40:FF:000001">
    <property type="entry name" value="L-PSP family endoribonuclease"/>
    <property type="match status" value="1"/>
</dbReference>
<dbReference type="AlphaFoldDB" id="A0A2T5RRN9"/>
<evidence type="ECO:0000256" key="1">
    <source>
        <dbReference type="ARBA" id="ARBA00010552"/>
    </source>
</evidence>
<dbReference type="PANTHER" id="PTHR11803">
    <property type="entry name" value="2-IMINOBUTANOATE/2-IMINOPROPANOATE DEAMINASE RIDA"/>
    <property type="match status" value="1"/>
</dbReference>
<dbReference type="InterPro" id="IPR035959">
    <property type="entry name" value="RutC-like_sf"/>
</dbReference>
<gene>
    <name evidence="2" type="ORF">C8C76_102135</name>
</gene>
<dbReference type="GO" id="GO:0019239">
    <property type="term" value="F:deaminase activity"/>
    <property type="evidence" value="ECO:0007669"/>
    <property type="project" value="TreeGrafter"/>
</dbReference>
<evidence type="ECO:0000313" key="2">
    <source>
        <dbReference type="EMBL" id="PTW02813.1"/>
    </source>
</evidence>
<reference evidence="2 3" key="1">
    <citation type="submission" date="2018-04" db="EMBL/GenBank/DDBJ databases">
        <title>Subsurface microbial communities from deep shales in Ohio and West Virginia, USA.</title>
        <authorList>
            <person name="Wrighton K."/>
        </authorList>
    </citation>
    <scope>NUCLEOTIDE SEQUENCE [LARGE SCALE GENOMIC DNA]</scope>
    <source>
        <strain evidence="2 3">WC1</strain>
    </source>
</reference>
<dbReference type="RefSeq" id="WP_108138086.1">
    <property type="nucleotide sequence ID" value="NZ_QAXS01000002.1"/>
</dbReference>
<dbReference type="Pfam" id="PF01042">
    <property type="entry name" value="Ribonuc_L-PSP"/>
    <property type="match status" value="1"/>
</dbReference>
<name>A0A2T5RRN9_9FIRM</name>
<dbReference type="InterPro" id="IPR019897">
    <property type="entry name" value="RidA_CS"/>
</dbReference>
<dbReference type="InterPro" id="IPR006056">
    <property type="entry name" value="RidA"/>
</dbReference>
<dbReference type="Proteomes" id="UP000244089">
    <property type="component" value="Unassembled WGS sequence"/>
</dbReference>
<comment type="caution">
    <text evidence="2">The sequence shown here is derived from an EMBL/GenBank/DDBJ whole genome shotgun (WGS) entry which is preliminary data.</text>
</comment>
<dbReference type="PANTHER" id="PTHR11803:SF39">
    <property type="entry name" value="2-IMINOBUTANOATE_2-IMINOPROPANOATE DEAMINASE"/>
    <property type="match status" value="1"/>
</dbReference>
<dbReference type="CDD" id="cd00448">
    <property type="entry name" value="YjgF_YER057c_UK114_family"/>
    <property type="match status" value="1"/>
</dbReference>
<accession>A0A2T5RRN9</accession>
<sequence length="126" mass="13774">MTKKIISTENAPAAIGPYSQAVEVNNQLFISGQIPINPETGELVGDDLKKQTVQSLENLKAVLEAAGYSLQDVVKCELFISDMDNFNQINQIYAEYFTKDAPARACVEVSRLPKDVKVEIAAVAVK</sequence>
<dbReference type="NCBIfam" id="TIGR00004">
    <property type="entry name" value="Rid family detoxifying hydrolase"/>
    <property type="match status" value="1"/>
</dbReference>
<dbReference type="EMBL" id="QAXS01000002">
    <property type="protein sequence ID" value="PTW02813.1"/>
    <property type="molecule type" value="Genomic_DNA"/>
</dbReference>
<dbReference type="Gene3D" id="3.30.1330.40">
    <property type="entry name" value="RutC-like"/>
    <property type="match status" value="1"/>
</dbReference>
<organism evidence="2 3">
    <name type="scientific">Halanaerobium saccharolyticum</name>
    <dbReference type="NCBI Taxonomy" id="43595"/>
    <lineage>
        <taxon>Bacteria</taxon>
        <taxon>Bacillati</taxon>
        <taxon>Bacillota</taxon>
        <taxon>Clostridia</taxon>
        <taxon>Halanaerobiales</taxon>
        <taxon>Halanaerobiaceae</taxon>
        <taxon>Halanaerobium</taxon>
    </lineage>
</organism>
<dbReference type="OrthoDB" id="9803101at2"/>